<dbReference type="Proteomes" id="UP000007809">
    <property type="component" value="Chromosome"/>
</dbReference>
<protein>
    <recommendedName>
        <fullName evidence="3">MSMEG_0572 family nitrogen starvation response protein</fullName>
    </recommendedName>
</protein>
<accession>F4CXX6</accession>
<dbReference type="InterPro" id="IPR023847">
    <property type="entry name" value="MSMEG0572"/>
</dbReference>
<dbReference type="InterPro" id="IPR027396">
    <property type="entry name" value="DsrEFH-like"/>
</dbReference>
<name>F4CXX6_PSEUX</name>
<reference evidence="1 2" key="1">
    <citation type="journal article" date="2011" name="J. Bacteriol.">
        <title>Genome sequence of the 1,4-dioxane-degrading Pseudonocardia dioxanivorans strain CB1190.</title>
        <authorList>
            <person name="Sales C.M."/>
            <person name="Mahendra S."/>
            <person name="Grostern A."/>
            <person name="Parales R.E."/>
            <person name="Goodwin L.A."/>
            <person name="Woyke T."/>
            <person name="Nolan M."/>
            <person name="Lapidus A."/>
            <person name="Chertkov O."/>
            <person name="Ovchinnikova G."/>
            <person name="Sczyrba A."/>
            <person name="Alvarez-Cohen L."/>
        </authorList>
    </citation>
    <scope>NUCLEOTIDE SEQUENCE [LARGE SCALE GENOMIC DNA]</scope>
    <source>
        <strain evidence="2">ATCC 55486 / DSM 44775 / JCM 13855 / CB1190</strain>
    </source>
</reference>
<dbReference type="Gene3D" id="3.40.1260.10">
    <property type="entry name" value="DsrEFH-like"/>
    <property type="match status" value="1"/>
</dbReference>
<dbReference type="STRING" id="675635.Psed_1625"/>
<dbReference type="EMBL" id="CP002593">
    <property type="protein sequence ID" value="AEA23861.1"/>
    <property type="molecule type" value="Genomic_DNA"/>
</dbReference>
<dbReference type="HOGENOM" id="CLU_1011461_0_0_11"/>
<evidence type="ECO:0000313" key="1">
    <source>
        <dbReference type="EMBL" id="AEA23861.1"/>
    </source>
</evidence>
<evidence type="ECO:0000313" key="2">
    <source>
        <dbReference type="Proteomes" id="UP000007809"/>
    </source>
</evidence>
<dbReference type="AlphaFoldDB" id="F4CXX6"/>
<dbReference type="eggNOG" id="COG2044">
    <property type="taxonomic scope" value="Bacteria"/>
</dbReference>
<gene>
    <name evidence="1" type="ordered locus">Psed_1625</name>
</gene>
<keyword evidence="2" id="KW-1185">Reference proteome</keyword>
<sequence>MASGGFFGWLRHNAEHYLLVDSQQKMSQRLGTAAPRPAKGGKEIFWRKIFTPLYAIMPWSLRSTIMKSMPGSHRKTWAAPPTPQGASSALDKFEFVTPTVSTPNGNTPQKKESTVAQIVGTRAQAGDAIVDYDQKLFDDIQAEAGEKAYIFMHTVPYEGSVGLVNMLTCTRINRKGFDTSLVLYGPGVLMASATRGFPTVGSEAFPGHLAYNNQLQTFMKEGGKVLACRFAMAALYGMRETDLIEGVQPIHPLDILDCTLTARREGALVMQTWTL</sequence>
<dbReference type="KEGG" id="pdx:Psed_1625"/>
<dbReference type="SUPFAM" id="SSF75169">
    <property type="entry name" value="DsrEFH-like"/>
    <property type="match status" value="1"/>
</dbReference>
<dbReference type="RefSeq" id="WP_013673793.1">
    <property type="nucleotide sequence ID" value="NC_015312.1"/>
</dbReference>
<dbReference type="NCBIfam" id="TIGR04044">
    <property type="entry name" value="MSMEG_0572_fam"/>
    <property type="match status" value="1"/>
</dbReference>
<evidence type="ECO:0008006" key="3">
    <source>
        <dbReference type="Google" id="ProtNLM"/>
    </source>
</evidence>
<proteinExistence type="predicted"/>
<organism evidence="1 2">
    <name type="scientific">Pseudonocardia dioxanivorans (strain ATCC 55486 / DSM 44775 / JCM 13855 / CB1190)</name>
    <dbReference type="NCBI Taxonomy" id="675635"/>
    <lineage>
        <taxon>Bacteria</taxon>
        <taxon>Bacillati</taxon>
        <taxon>Actinomycetota</taxon>
        <taxon>Actinomycetes</taxon>
        <taxon>Pseudonocardiales</taxon>
        <taxon>Pseudonocardiaceae</taxon>
        <taxon>Pseudonocardia</taxon>
    </lineage>
</organism>